<accession>A0AAV7SE08</accession>
<evidence type="ECO:0000313" key="2">
    <source>
        <dbReference type="EMBL" id="KAJ1162422.1"/>
    </source>
</evidence>
<dbReference type="EMBL" id="JANPWB010000008">
    <property type="protein sequence ID" value="KAJ1162422.1"/>
    <property type="molecule type" value="Genomic_DNA"/>
</dbReference>
<proteinExistence type="predicted"/>
<name>A0AAV7SE08_PLEWA</name>
<keyword evidence="3" id="KW-1185">Reference proteome</keyword>
<gene>
    <name evidence="2" type="ORF">NDU88_002890</name>
</gene>
<feature type="compositionally biased region" description="Basic and acidic residues" evidence="1">
    <location>
        <begin position="35"/>
        <end position="55"/>
    </location>
</feature>
<evidence type="ECO:0000256" key="1">
    <source>
        <dbReference type="SAM" id="MobiDB-lite"/>
    </source>
</evidence>
<dbReference type="AlphaFoldDB" id="A0AAV7SE08"/>
<comment type="caution">
    <text evidence="2">The sequence shown here is derived from an EMBL/GenBank/DDBJ whole genome shotgun (WGS) entry which is preliminary data.</text>
</comment>
<dbReference type="Proteomes" id="UP001066276">
    <property type="component" value="Chromosome 4_2"/>
</dbReference>
<sequence>MTPEVEGTRDEDVFLEAYILQRSSEEQDAVRRIAAQKEGEDTQRPATFREERGHLWYEPLHKRRTRQSGGGTKEREAGGGKGKKTRARGTVDQQAPLGKQLLMEWKGTGTCTIER</sequence>
<reference evidence="2" key="1">
    <citation type="journal article" date="2022" name="bioRxiv">
        <title>Sequencing and chromosome-scale assembly of the giantPleurodeles waltlgenome.</title>
        <authorList>
            <person name="Brown T."/>
            <person name="Elewa A."/>
            <person name="Iarovenko S."/>
            <person name="Subramanian E."/>
            <person name="Araus A.J."/>
            <person name="Petzold A."/>
            <person name="Susuki M."/>
            <person name="Suzuki K.-i.T."/>
            <person name="Hayashi T."/>
            <person name="Toyoda A."/>
            <person name="Oliveira C."/>
            <person name="Osipova E."/>
            <person name="Leigh N.D."/>
            <person name="Simon A."/>
            <person name="Yun M.H."/>
        </authorList>
    </citation>
    <scope>NUCLEOTIDE SEQUENCE</scope>
    <source>
        <strain evidence="2">20211129_DDA</strain>
        <tissue evidence="2">Liver</tissue>
    </source>
</reference>
<protein>
    <submittedName>
        <fullName evidence="2">Uncharacterized protein</fullName>
    </submittedName>
</protein>
<feature type="region of interest" description="Disordered" evidence="1">
    <location>
        <begin position="35"/>
        <end position="115"/>
    </location>
</feature>
<evidence type="ECO:0000313" key="3">
    <source>
        <dbReference type="Proteomes" id="UP001066276"/>
    </source>
</evidence>
<organism evidence="2 3">
    <name type="scientific">Pleurodeles waltl</name>
    <name type="common">Iberian ribbed newt</name>
    <dbReference type="NCBI Taxonomy" id="8319"/>
    <lineage>
        <taxon>Eukaryota</taxon>
        <taxon>Metazoa</taxon>
        <taxon>Chordata</taxon>
        <taxon>Craniata</taxon>
        <taxon>Vertebrata</taxon>
        <taxon>Euteleostomi</taxon>
        <taxon>Amphibia</taxon>
        <taxon>Batrachia</taxon>
        <taxon>Caudata</taxon>
        <taxon>Salamandroidea</taxon>
        <taxon>Salamandridae</taxon>
        <taxon>Pleurodelinae</taxon>
        <taxon>Pleurodeles</taxon>
    </lineage>
</organism>